<dbReference type="PANTHER" id="PTHR43524">
    <property type="entry name" value="RADICAL SAM SUPERFAMILY PROTEIN"/>
    <property type="match status" value="1"/>
</dbReference>
<dbReference type="GO" id="GO:0051536">
    <property type="term" value="F:iron-sulfur cluster binding"/>
    <property type="evidence" value="ECO:0007669"/>
    <property type="project" value="UniProtKB-KW"/>
</dbReference>
<dbReference type="PROSITE" id="PS51918">
    <property type="entry name" value="RADICAL_SAM"/>
    <property type="match status" value="1"/>
</dbReference>
<dbReference type="SFLD" id="SFLDS00029">
    <property type="entry name" value="Radical_SAM"/>
    <property type="match status" value="1"/>
</dbReference>
<evidence type="ECO:0000313" key="7">
    <source>
        <dbReference type="EMBL" id="RIH63767.1"/>
    </source>
</evidence>
<evidence type="ECO:0000256" key="5">
    <source>
        <dbReference type="ARBA" id="ARBA00023014"/>
    </source>
</evidence>
<sequence length="391" mass="44406">MLRRIVWHTDKRCLWKMIYNLGVKGAFGFNRFQRRLKKGEFFPAFHFISVTDDCNLHCQGCWVTGKEKNNRMEPEMLNQIISETKAMGSYFFGILGGEPLLYKPLLDIFRKHSDCYFQLFTNGTLLTPSVAEELRRCSNVTPLISFEGDEQVADIRRGGKDIYRRTNDAIEVATGAGLFTGVAMSVCKSNLELALSPEFINGLIRKNVAYLWYYIYRPVGENPSMELALSKEEIHKLRQFMVDARLKFDIVIVDAYWDENGNGLCPAASGLSHHINAAGYVEPCPVIQFSADRVGEKPLDELYRSSTFLKSLRQEIPQKTSGCILMENPDWVVEIAEKHAAIDTSGRGNETERLRKMAPVPSHGSAAPVREKSWMYRFAKKKAFWGLGAYG</sequence>
<evidence type="ECO:0000259" key="6">
    <source>
        <dbReference type="PROSITE" id="PS51918"/>
    </source>
</evidence>
<keyword evidence="3" id="KW-0479">Metal-binding</keyword>
<evidence type="ECO:0000256" key="2">
    <source>
        <dbReference type="ARBA" id="ARBA00022691"/>
    </source>
</evidence>
<dbReference type="Pfam" id="PF04055">
    <property type="entry name" value="Radical_SAM"/>
    <property type="match status" value="1"/>
</dbReference>
<dbReference type="InterPro" id="IPR013785">
    <property type="entry name" value="Aldolase_TIM"/>
</dbReference>
<keyword evidence="8" id="KW-1185">Reference proteome</keyword>
<gene>
    <name evidence="7" type="ORF">D1164_17665</name>
</gene>
<dbReference type="EMBL" id="QWET01000016">
    <property type="protein sequence ID" value="RIH63767.1"/>
    <property type="molecule type" value="Genomic_DNA"/>
</dbReference>
<comment type="cofactor">
    <cofactor evidence="1">
        <name>[4Fe-4S] cluster</name>
        <dbReference type="ChEBI" id="CHEBI:49883"/>
    </cofactor>
</comment>
<evidence type="ECO:0000256" key="1">
    <source>
        <dbReference type="ARBA" id="ARBA00001966"/>
    </source>
</evidence>
<dbReference type="SFLD" id="SFLDG01067">
    <property type="entry name" value="SPASM/twitch_domain_containing"/>
    <property type="match status" value="1"/>
</dbReference>
<dbReference type="InterPro" id="IPR007197">
    <property type="entry name" value="rSAM"/>
</dbReference>
<organism evidence="7 8">
    <name type="scientific">Mariniphaga sediminis</name>
    <dbReference type="NCBI Taxonomy" id="1628158"/>
    <lineage>
        <taxon>Bacteria</taxon>
        <taxon>Pseudomonadati</taxon>
        <taxon>Bacteroidota</taxon>
        <taxon>Bacteroidia</taxon>
        <taxon>Marinilabiliales</taxon>
        <taxon>Prolixibacteraceae</taxon>
        <taxon>Mariniphaga</taxon>
    </lineage>
</organism>
<dbReference type="OrthoDB" id="9763993at2"/>
<dbReference type="Gene3D" id="3.20.20.70">
    <property type="entry name" value="Aldolase class I"/>
    <property type="match status" value="1"/>
</dbReference>
<dbReference type="GO" id="GO:0003824">
    <property type="term" value="F:catalytic activity"/>
    <property type="evidence" value="ECO:0007669"/>
    <property type="project" value="InterPro"/>
</dbReference>
<keyword evidence="2" id="KW-0949">S-adenosyl-L-methionine</keyword>
<dbReference type="RefSeq" id="WP_119351226.1">
    <property type="nucleotide sequence ID" value="NZ_QWET01000016.1"/>
</dbReference>
<dbReference type="GO" id="GO:0046872">
    <property type="term" value="F:metal ion binding"/>
    <property type="evidence" value="ECO:0007669"/>
    <property type="project" value="UniProtKB-KW"/>
</dbReference>
<dbReference type="Proteomes" id="UP000266441">
    <property type="component" value="Unassembled WGS sequence"/>
</dbReference>
<dbReference type="CDD" id="cd01335">
    <property type="entry name" value="Radical_SAM"/>
    <property type="match status" value="1"/>
</dbReference>
<dbReference type="PANTHER" id="PTHR43524:SF1">
    <property type="entry name" value="RADICAL SAM SUPERFAMILY PROTEIN"/>
    <property type="match status" value="1"/>
</dbReference>
<reference evidence="7 8" key="1">
    <citation type="journal article" date="2015" name="Int. J. Syst. Evol. Microbiol.">
        <title>Mariniphaga sediminis sp. nov., isolated from coastal sediment.</title>
        <authorList>
            <person name="Wang F.Q."/>
            <person name="Shen Q.Y."/>
            <person name="Chen G.J."/>
            <person name="Du Z.J."/>
        </authorList>
    </citation>
    <scope>NUCLEOTIDE SEQUENCE [LARGE SCALE GENOMIC DNA]</scope>
    <source>
        <strain evidence="7 8">SY21</strain>
    </source>
</reference>
<feature type="domain" description="Radical SAM core" evidence="6">
    <location>
        <begin position="40"/>
        <end position="247"/>
    </location>
</feature>
<keyword evidence="4" id="KW-0408">Iron</keyword>
<protein>
    <submittedName>
        <fullName evidence="7">Radical SAM protein</fullName>
    </submittedName>
</protein>
<dbReference type="AlphaFoldDB" id="A0A399CWJ4"/>
<dbReference type="SUPFAM" id="SSF102114">
    <property type="entry name" value="Radical SAM enzymes"/>
    <property type="match status" value="1"/>
</dbReference>
<evidence type="ECO:0000256" key="4">
    <source>
        <dbReference type="ARBA" id="ARBA00023004"/>
    </source>
</evidence>
<evidence type="ECO:0000256" key="3">
    <source>
        <dbReference type="ARBA" id="ARBA00022723"/>
    </source>
</evidence>
<name>A0A399CWJ4_9BACT</name>
<dbReference type="InterPro" id="IPR058240">
    <property type="entry name" value="rSAM_sf"/>
</dbReference>
<comment type="caution">
    <text evidence="7">The sequence shown here is derived from an EMBL/GenBank/DDBJ whole genome shotgun (WGS) entry which is preliminary data.</text>
</comment>
<accession>A0A399CWJ4</accession>
<evidence type="ECO:0000313" key="8">
    <source>
        <dbReference type="Proteomes" id="UP000266441"/>
    </source>
</evidence>
<keyword evidence="5" id="KW-0411">Iron-sulfur</keyword>
<proteinExistence type="predicted"/>